<dbReference type="STRING" id="35752.SAMN05421541_108253"/>
<dbReference type="Pfam" id="PF13472">
    <property type="entry name" value="Lipase_GDSL_2"/>
    <property type="match status" value="1"/>
</dbReference>
<dbReference type="InterPro" id="IPR013830">
    <property type="entry name" value="SGNH_hydro"/>
</dbReference>
<dbReference type="InterPro" id="IPR036514">
    <property type="entry name" value="SGNH_hydro_sf"/>
</dbReference>
<sequence length="279" mass="30238">MNPAQSYSDDERRHFLRYTRTPQWPMLQRFPIDDDGHLGLLAGMLASRPDTVASMIRAMHDETRARAARMLADDGYRSAVAGLRLRPDDRIVAVGDSITADRLGWFELLAASTGPTGAALVNLGVSGDTTADILERFDTLEAAGPGHVLLMIGTNDARFHGRAPGYRMATIAETERNLRALIDLITHQLGASITVVTPPAVDQDRIDASFAGAPVRWTAEAVAEVAEAVRKVAPDAVDLYETTRAGATAGFLEADGVHPTPAGHELILRQILDRLIRTR</sequence>
<proteinExistence type="predicted"/>
<evidence type="ECO:0000313" key="3">
    <source>
        <dbReference type="Proteomes" id="UP000199645"/>
    </source>
</evidence>
<evidence type="ECO:0000313" key="2">
    <source>
        <dbReference type="EMBL" id="SFF29801.1"/>
    </source>
</evidence>
<reference evidence="2 3" key="1">
    <citation type="submission" date="2016-10" db="EMBL/GenBank/DDBJ databases">
        <authorList>
            <person name="de Groot N.N."/>
        </authorList>
    </citation>
    <scope>NUCLEOTIDE SEQUENCE [LARGE SCALE GENOMIC DNA]</scope>
    <source>
        <strain evidence="2 3">DSM 43019</strain>
    </source>
</reference>
<dbReference type="AlphaFoldDB" id="A0A1I2HN24"/>
<evidence type="ECO:0000259" key="1">
    <source>
        <dbReference type="Pfam" id="PF13472"/>
    </source>
</evidence>
<keyword evidence="3" id="KW-1185">Reference proteome</keyword>
<feature type="domain" description="SGNH hydrolase-type esterase" evidence="1">
    <location>
        <begin position="93"/>
        <end position="266"/>
    </location>
</feature>
<organism evidence="2 3">
    <name type="scientific">Actinoplanes philippinensis</name>
    <dbReference type="NCBI Taxonomy" id="35752"/>
    <lineage>
        <taxon>Bacteria</taxon>
        <taxon>Bacillati</taxon>
        <taxon>Actinomycetota</taxon>
        <taxon>Actinomycetes</taxon>
        <taxon>Micromonosporales</taxon>
        <taxon>Micromonosporaceae</taxon>
        <taxon>Actinoplanes</taxon>
    </lineage>
</organism>
<dbReference type="InterPro" id="IPR051532">
    <property type="entry name" value="Ester_Hydrolysis_Enzymes"/>
</dbReference>
<dbReference type="PANTHER" id="PTHR30383">
    <property type="entry name" value="THIOESTERASE 1/PROTEASE 1/LYSOPHOSPHOLIPASE L1"/>
    <property type="match status" value="1"/>
</dbReference>
<dbReference type="EMBL" id="FONV01000008">
    <property type="protein sequence ID" value="SFF29801.1"/>
    <property type="molecule type" value="Genomic_DNA"/>
</dbReference>
<name>A0A1I2HN24_9ACTN</name>
<dbReference type="Gene3D" id="3.40.50.1110">
    <property type="entry name" value="SGNH hydrolase"/>
    <property type="match status" value="1"/>
</dbReference>
<accession>A0A1I2HN24</accession>
<dbReference type="Proteomes" id="UP000199645">
    <property type="component" value="Unassembled WGS sequence"/>
</dbReference>
<dbReference type="SUPFAM" id="SSF52266">
    <property type="entry name" value="SGNH hydrolase"/>
    <property type="match status" value="1"/>
</dbReference>
<gene>
    <name evidence="2" type="ORF">SAMN05421541_108253</name>
</gene>
<protein>
    <submittedName>
        <fullName evidence="2">Acetyl esterase/acyl-CoA thioesterase-1</fullName>
    </submittedName>
</protein>